<dbReference type="InterPro" id="IPR016163">
    <property type="entry name" value="Ald_DH_C"/>
</dbReference>
<name>A0A916TTW0_9SPHN</name>
<dbReference type="InterPro" id="IPR029510">
    <property type="entry name" value="Ald_DH_CS_GLU"/>
</dbReference>
<evidence type="ECO:0000256" key="2">
    <source>
        <dbReference type="ARBA" id="ARBA00023002"/>
    </source>
</evidence>
<dbReference type="Gene3D" id="3.40.605.10">
    <property type="entry name" value="Aldehyde Dehydrogenase, Chain A, domain 1"/>
    <property type="match status" value="1"/>
</dbReference>
<dbReference type="RefSeq" id="WP_188772243.1">
    <property type="nucleotide sequence ID" value="NZ_BMHK01000021.1"/>
</dbReference>
<sequence>MRWRRTTDYAGYIDGAFVKGEGKAFTVENPSDESCVARLTGASGAQVDGAIAAARRVFDEGVWPGLSMKERAAIMTRYGEALRKAAGRLRELAILEAGCPVSSTVMGAQVHAPLRMTDEIIELFLRLPEIEENPLPLHERVNAHFVVQSLKRYSPLGVVSAIPAYNVPFYTAFWKVVPALMAGDTVILRPNPLTPLSAMIFAEAADEAGLPKGVLNVITEDGLEGGIAMTTDPRVDMVSFTGSSSVGTKVAAQAAPTLKRLVLELGGKSAQIYLPDAVARAPQAAYSVCTSHAGQGCVLGTRVFVPQESKAEVLEGMAKALAGVKIGPASDPATQLGPVISAAQRDRCEHFTRAAVEAGGRVVCGGRRPEGLDKGFYWEPTVLDLPDNGNPAAQEEIFGPVVGVIGYRDLDHAVEMANDSRFGLSGWVHGADKVKSLEVGLRIRSGAVNVNGALMSSYASGGGVRMSGLGRERGIEGLREFQMMTTLNIGG</sequence>
<reference evidence="6" key="1">
    <citation type="journal article" date="2014" name="Int. J. Syst. Evol. Microbiol.">
        <title>Complete genome sequence of Corynebacterium casei LMG S-19264T (=DSM 44701T), isolated from a smear-ripened cheese.</title>
        <authorList>
            <consortium name="US DOE Joint Genome Institute (JGI-PGF)"/>
            <person name="Walter F."/>
            <person name="Albersmeier A."/>
            <person name="Kalinowski J."/>
            <person name="Ruckert C."/>
        </authorList>
    </citation>
    <scope>NUCLEOTIDE SEQUENCE</scope>
    <source>
        <strain evidence="6">CGMCC 1.15095</strain>
    </source>
</reference>
<accession>A0A916TTW0</accession>
<evidence type="ECO:0000256" key="4">
    <source>
        <dbReference type="RuleBase" id="RU003345"/>
    </source>
</evidence>
<dbReference type="PANTHER" id="PTHR42804:SF1">
    <property type="entry name" value="ALDEHYDE DEHYDROGENASE-RELATED"/>
    <property type="match status" value="1"/>
</dbReference>
<feature type="domain" description="Aldehyde dehydrogenase" evidence="5">
    <location>
        <begin position="17"/>
        <end position="485"/>
    </location>
</feature>
<evidence type="ECO:0000256" key="3">
    <source>
        <dbReference type="PROSITE-ProRule" id="PRU10007"/>
    </source>
</evidence>
<evidence type="ECO:0000313" key="6">
    <source>
        <dbReference type="EMBL" id="GGC08293.1"/>
    </source>
</evidence>
<dbReference type="EMBL" id="BMHK01000021">
    <property type="protein sequence ID" value="GGC08293.1"/>
    <property type="molecule type" value="Genomic_DNA"/>
</dbReference>
<evidence type="ECO:0000256" key="1">
    <source>
        <dbReference type="ARBA" id="ARBA00009986"/>
    </source>
</evidence>
<dbReference type="AlphaFoldDB" id="A0A916TTW0"/>
<dbReference type="InterPro" id="IPR016162">
    <property type="entry name" value="Ald_DH_N"/>
</dbReference>
<dbReference type="PANTHER" id="PTHR42804">
    <property type="entry name" value="ALDEHYDE DEHYDROGENASE"/>
    <property type="match status" value="1"/>
</dbReference>
<dbReference type="GO" id="GO:0016620">
    <property type="term" value="F:oxidoreductase activity, acting on the aldehyde or oxo group of donors, NAD or NADP as acceptor"/>
    <property type="evidence" value="ECO:0007669"/>
    <property type="project" value="InterPro"/>
</dbReference>
<dbReference type="Proteomes" id="UP000608154">
    <property type="component" value="Unassembled WGS sequence"/>
</dbReference>
<evidence type="ECO:0000313" key="7">
    <source>
        <dbReference type="Proteomes" id="UP000608154"/>
    </source>
</evidence>
<gene>
    <name evidence="6" type="ORF">GCM10011494_28700</name>
</gene>
<dbReference type="InterPro" id="IPR016161">
    <property type="entry name" value="Ald_DH/histidinol_DH"/>
</dbReference>
<dbReference type="InterPro" id="IPR015590">
    <property type="entry name" value="Aldehyde_DH_dom"/>
</dbReference>
<evidence type="ECO:0000259" key="5">
    <source>
        <dbReference type="Pfam" id="PF00171"/>
    </source>
</evidence>
<comment type="caution">
    <text evidence="6">The sequence shown here is derived from an EMBL/GenBank/DDBJ whole genome shotgun (WGS) entry which is preliminary data.</text>
</comment>
<protein>
    <submittedName>
        <fullName evidence="6">Aldehyde dehydrogenase</fullName>
    </submittedName>
</protein>
<keyword evidence="7" id="KW-1185">Reference proteome</keyword>
<dbReference type="PROSITE" id="PS00687">
    <property type="entry name" value="ALDEHYDE_DEHYDR_GLU"/>
    <property type="match status" value="1"/>
</dbReference>
<organism evidence="6 7">
    <name type="scientific">Novosphingobium endophyticum</name>
    <dbReference type="NCBI Taxonomy" id="1955250"/>
    <lineage>
        <taxon>Bacteria</taxon>
        <taxon>Pseudomonadati</taxon>
        <taxon>Pseudomonadota</taxon>
        <taxon>Alphaproteobacteria</taxon>
        <taxon>Sphingomonadales</taxon>
        <taxon>Sphingomonadaceae</taxon>
        <taxon>Novosphingobium</taxon>
    </lineage>
</organism>
<feature type="active site" evidence="3">
    <location>
        <position position="264"/>
    </location>
</feature>
<dbReference type="SUPFAM" id="SSF53720">
    <property type="entry name" value="ALDH-like"/>
    <property type="match status" value="1"/>
</dbReference>
<proteinExistence type="inferred from homology"/>
<comment type="similarity">
    <text evidence="1 4">Belongs to the aldehyde dehydrogenase family.</text>
</comment>
<dbReference type="Gene3D" id="3.40.309.10">
    <property type="entry name" value="Aldehyde Dehydrogenase, Chain A, domain 2"/>
    <property type="match status" value="1"/>
</dbReference>
<keyword evidence="2 4" id="KW-0560">Oxidoreductase</keyword>
<reference evidence="6" key="2">
    <citation type="submission" date="2020-09" db="EMBL/GenBank/DDBJ databases">
        <authorList>
            <person name="Sun Q."/>
            <person name="Zhou Y."/>
        </authorList>
    </citation>
    <scope>NUCLEOTIDE SEQUENCE</scope>
    <source>
        <strain evidence="6">CGMCC 1.15095</strain>
    </source>
</reference>
<dbReference type="Pfam" id="PF00171">
    <property type="entry name" value="Aldedh"/>
    <property type="match status" value="1"/>
</dbReference>